<accession>A0ACB7J399</accession>
<evidence type="ECO:0000313" key="2">
    <source>
        <dbReference type="Proteomes" id="UP000824881"/>
    </source>
</evidence>
<reference evidence="1 2" key="1">
    <citation type="journal article" date="2021" name="Appl. Environ. Microbiol.">
        <title>Genetic linkage and physical mapping for an oyster mushroom Pleurotus cornucopiae and QTL analysis for the trait cap color.</title>
        <authorList>
            <person name="Zhang Y."/>
            <person name="Gao W."/>
            <person name="Sonnenberg A."/>
            <person name="Chen Q."/>
            <person name="Zhang J."/>
            <person name="Huang C."/>
        </authorList>
    </citation>
    <scope>NUCLEOTIDE SEQUENCE [LARGE SCALE GENOMIC DNA]</scope>
    <source>
        <strain evidence="1">CCMSSC00406</strain>
    </source>
</reference>
<proteinExistence type="predicted"/>
<gene>
    <name evidence="1" type="ORF">CCMSSC00406_0002109</name>
</gene>
<comment type="caution">
    <text evidence="1">The sequence shown here is derived from an EMBL/GenBank/DDBJ whole genome shotgun (WGS) entry which is preliminary data.</text>
</comment>
<dbReference type="Proteomes" id="UP000824881">
    <property type="component" value="Unassembled WGS sequence"/>
</dbReference>
<name>A0ACB7J399_PLECO</name>
<sequence length="460" mass="50833">MSDQLNKGDTVSWNWGQGHPKGEVVGVHEEKTTIKSKNGNDITKNGEPGNPAVEIKQSNGNAVVKKASELNEVNCLPFPFTPTTTTMDFVNAIPPEHRWPLHFCAFSSATTFVLSILTGNVSQVDRVWTFLPTIYTAYYALLPVWPTTSAATSKFWFLSPNVVPYKPEDIWLQLVEDYSPRALLMLGLVTLWMFRLSYNTYRRGLFSLTEEDYRWAVLRTKLHPVLFQIFNISFIAITQNFLLWLLGIPTASAALQPHTPLGATDFALASLALVTLALEFTADNQQFAFQTYKHALLHKDTLAQTVAAVLTTNTDLHNSRGVKSRDGWTYDAGNQWPGARLSWTEEDAKRGFAFWWIITFFPILAPSAPPFLPSLASLPQLVSNPSLSSLTPFAPLLPAVCLSILFVSSTIFTESITAGKYPEAYRAYRARVAMFSPVGTVVKGVLGVLGGSGSGKSKSE</sequence>
<dbReference type="EMBL" id="WQMT02000003">
    <property type="protein sequence ID" value="KAG9224740.1"/>
    <property type="molecule type" value="Genomic_DNA"/>
</dbReference>
<protein>
    <submittedName>
        <fullName evidence="1">Uncharacterized protein</fullName>
    </submittedName>
</protein>
<keyword evidence="2" id="KW-1185">Reference proteome</keyword>
<organism evidence="1 2">
    <name type="scientific">Pleurotus cornucopiae</name>
    <name type="common">Cornucopia mushroom</name>
    <dbReference type="NCBI Taxonomy" id="5321"/>
    <lineage>
        <taxon>Eukaryota</taxon>
        <taxon>Fungi</taxon>
        <taxon>Dikarya</taxon>
        <taxon>Basidiomycota</taxon>
        <taxon>Agaricomycotina</taxon>
        <taxon>Agaricomycetes</taxon>
        <taxon>Agaricomycetidae</taxon>
        <taxon>Agaricales</taxon>
        <taxon>Pleurotineae</taxon>
        <taxon>Pleurotaceae</taxon>
        <taxon>Pleurotus</taxon>
    </lineage>
</organism>
<evidence type="ECO:0000313" key="1">
    <source>
        <dbReference type="EMBL" id="KAG9224740.1"/>
    </source>
</evidence>